<evidence type="ECO:0000313" key="4">
    <source>
        <dbReference type="Proteomes" id="UP001190700"/>
    </source>
</evidence>
<sequence length="188" mass="19438">MEVDVVAPPQKAAGEGAGEEAGEAAVAAGGAEGGGGEKEAAGEAAGGQQDVPRKEAAAGPAHPGLHYPEDWAMQLEHLEFFVAHLADHVKLEALNEEFHHGYLTKNVVRNFMNFSDKGVDGGVNHHRRKDADLLEGELKPVYGTAAATASASKQVKGTSAKAVAGQAAPATARAVNVHYPRLGTSRCT</sequence>
<reference evidence="2 4" key="1">
    <citation type="journal article" date="2015" name="Genome Biol. Evol.">
        <title>Comparative Genomics of a Bacterivorous Green Alga Reveals Evolutionary Causalities and Consequences of Phago-Mixotrophic Mode of Nutrition.</title>
        <authorList>
            <person name="Burns J.A."/>
            <person name="Paasch A."/>
            <person name="Narechania A."/>
            <person name="Kim E."/>
        </authorList>
    </citation>
    <scope>NUCLEOTIDE SEQUENCE [LARGE SCALE GENOMIC DNA]</scope>
    <source>
        <strain evidence="2">PLY_AMNH</strain>
    </source>
</reference>
<keyword evidence="4" id="KW-1185">Reference proteome</keyword>
<dbReference type="AlphaFoldDB" id="A0AAE0FVT4"/>
<evidence type="ECO:0000256" key="1">
    <source>
        <dbReference type="SAM" id="MobiDB-lite"/>
    </source>
</evidence>
<proteinExistence type="predicted"/>
<organism evidence="2 4">
    <name type="scientific">Cymbomonas tetramitiformis</name>
    <dbReference type="NCBI Taxonomy" id="36881"/>
    <lineage>
        <taxon>Eukaryota</taxon>
        <taxon>Viridiplantae</taxon>
        <taxon>Chlorophyta</taxon>
        <taxon>Pyramimonadophyceae</taxon>
        <taxon>Pyramimonadales</taxon>
        <taxon>Pyramimonadaceae</taxon>
        <taxon>Cymbomonas</taxon>
    </lineage>
</organism>
<dbReference type="EMBL" id="LGRX02005470">
    <property type="protein sequence ID" value="KAK3278397.1"/>
    <property type="molecule type" value="Genomic_DNA"/>
</dbReference>
<name>A0AAE0FVT4_9CHLO</name>
<dbReference type="EMBL" id="LGRX02012718">
    <property type="protein sequence ID" value="KAK3266947.1"/>
    <property type="molecule type" value="Genomic_DNA"/>
</dbReference>
<reference evidence="2" key="2">
    <citation type="submission" date="2023-06" db="EMBL/GenBank/DDBJ databases">
        <title>Long-read-based genome assembly of the green algal bacterivore Cymbomonas tetramitiformis.</title>
        <authorList>
            <person name="Gyaltshen Y."/>
            <person name="Rozenberg A."/>
            <person name="Paasch A."/>
            <person name="Burns J.A."/>
            <person name="Warring S."/>
            <person name="Larson R."/>
            <person name="Maurer-Alcala X."/>
            <person name="Dacks J."/>
            <person name="Kim E."/>
        </authorList>
    </citation>
    <scope>NUCLEOTIDE SEQUENCE</scope>
    <source>
        <strain evidence="2">PLY_AMNH</strain>
    </source>
</reference>
<comment type="caution">
    <text evidence="2">The sequence shown here is derived from an EMBL/GenBank/DDBJ whole genome shotgun (WGS) entry which is preliminary data.</text>
</comment>
<dbReference type="Proteomes" id="UP001190700">
    <property type="component" value="Unassembled WGS sequence"/>
</dbReference>
<evidence type="ECO:0000313" key="3">
    <source>
        <dbReference type="EMBL" id="KAK3278397.1"/>
    </source>
</evidence>
<gene>
    <name evidence="3" type="ORF">CYMTET_13660</name>
    <name evidence="2" type="ORF">CYMTET_24466</name>
</gene>
<evidence type="ECO:0000313" key="2">
    <source>
        <dbReference type="EMBL" id="KAK3266947.1"/>
    </source>
</evidence>
<feature type="region of interest" description="Disordered" evidence="1">
    <location>
        <begin position="1"/>
        <end position="65"/>
    </location>
</feature>
<accession>A0AAE0FVT4</accession>
<protein>
    <submittedName>
        <fullName evidence="2">Uncharacterized protein</fullName>
    </submittedName>
</protein>